<keyword evidence="11" id="KW-1185">Reference proteome</keyword>
<reference evidence="12" key="2">
    <citation type="submission" date="2025-08" db="UniProtKB">
        <authorList>
            <consortium name="RefSeq"/>
        </authorList>
    </citation>
    <scope>IDENTIFICATION</scope>
    <source>
        <tissue evidence="12">Whole plant</tissue>
    </source>
</reference>
<organism evidence="11 12">
    <name type="scientific">Arachis duranensis</name>
    <name type="common">Wild peanut</name>
    <dbReference type="NCBI Taxonomy" id="130453"/>
    <lineage>
        <taxon>Eukaryota</taxon>
        <taxon>Viridiplantae</taxon>
        <taxon>Streptophyta</taxon>
        <taxon>Embryophyta</taxon>
        <taxon>Tracheophyta</taxon>
        <taxon>Spermatophyta</taxon>
        <taxon>Magnoliopsida</taxon>
        <taxon>eudicotyledons</taxon>
        <taxon>Gunneridae</taxon>
        <taxon>Pentapetalae</taxon>
        <taxon>rosids</taxon>
        <taxon>fabids</taxon>
        <taxon>Fabales</taxon>
        <taxon>Fabaceae</taxon>
        <taxon>Papilionoideae</taxon>
        <taxon>50 kb inversion clade</taxon>
        <taxon>dalbergioids sensu lato</taxon>
        <taxon>Dalbergieae</taxon>
        <taxon>Pterocarpus clade</taxon>
        <taxon>Arachis</taxon>
    </lineage>
</organism>
<dbReference type="PROSITE" id="PS50878">
    <property type="entry name" value="RT_POL"/>
    <property type="match status" value="1"/>
</dbReference>
<keyword evidence="8" id="KW-0511">Multifunctional enzyme</keyword>
<dbReference type="InterPro" id="IPR041577">
    <property type="entry name" value="RT_RNaseH_2"/>
</dbReference>
<proteinExistence type="predicted"/>
<dbReference type="InterPro" id="IPR043128">
    <property type="entry name" value="Rev_trsase/Diguanyl_cyclase"/>
</dbReference>
<feature type="region of interest" description="Disordered" evidence="9">
    <location>
        <begin position="227"/>
        <end position="248"/>
    </location>
</feature>
<gene>
    <name evidence="12" type="primary">LOC107486298</name>
</gene>
<keyword evidence="4" id="KW-0540">Nuclease</keyword>
<accession>A0A9C6WTC6</accession>
<dbReference type="PANTHER" id="PTHR37984:SF5">
    <property type="entry name" value="PROTEIN NYNRIN-LIKE"/>
    <property type="match status" value="1"/>
</dbReference>
<dbReference type="CDD" id="cd00303">
    <property type="entry name" value="retropepsin_like"/>
    <property type="match status" value="1"/>
</dbReference>
<dbReference type="Pfam" id="PF17919">
    <property type="entry name" value="RT_RNaseH_2"/>
    <property type="match status" value="1"/>
</dbReference>
<dbReference type="Pfam" id="PF03732">
    <property type="entry name" value="Retrotrans_gag"/>
    <property type="match status" value="1"/>
</dbReference>
<evidence type="ECO:0000256" key="7">
    <source>
        <dbReference type="ARBA" id="ARBA00022918"/>
    </source>
</evidence>
<dbReference type="Gene3D" id="3.10.10.10">
    <property type="entry name" value="HIV Type 1 Reverse Transcriptase, subunit A, domain 1"/>
    <property type="match status" value="1"/>
</dbReference>
<dbReference type="RefSeq" id="XP_052116675.1">
    <property type="nucleotide sequence ID" value="XM_052260715.1"/>
</dbReference>
<sequence length="938" mass="107009">MESRFDTIESRMEEMFRSRRRYSASIPELMRSSAGSRGAPEQWRKLELPIFRGDDAVVWVERMEQFFLLRTVPEEEWLTVATFAMEGRAFTWFRWWEATAPVLQWRFFSAALLRHFQPERLKSPYQALLKLKQTNSVRDYVDQFVLHAWPLHGIAPELLMDLFLNGLKPEVGEECKLFPYQSVDELMELAQKVENRNAALRGASGRGKSLAPNFAVANSTATKAVHHATTSNSAASNSVESTTDPLQQRGLRHLSNEEYRAKRAKGECFLYDEPYTADHNCKNREFKLLIMEPDVETDWLQHEAVPETGEQEQLELKFMSFSGHHKSIKAWAEVNGRRVRVLIDCGASDNFATPEIITELGLRIDNTPKFQVRVADSTNAGGQGRCLGVTLQFKEVAIKEDFFIFPTDEAEFVLGLAWLDKLGDVLANFKKSRLRFRNGDSMVTLQGDPELCYGGMHLQSAVLSIQKGGEGFMVQLWPMTLQAATVSQVPQVIESVLASHAKVFQTLPGLPPHRCHDHAIPLIEGASVPNIRPYRYPHHQKAVIELMVREMLASGIIQPSSSPYASLILLVKKKDGSWRFCVDYRALNGITVPDKFPIPVIDELLDELAGATVFSKLDLKSGYHQIWMRDQDIHKTAFRTHEGHYEFLVMPFGLTNAPSSFQALMNDILKPLLRKFVLVFFDDILIYSQDMASHALHLQQVFQILVENQLVLNEKKCTFAVSLVEYLGHIISVQGVSADPNKTTAMLGWPVPTDQRALRGFLGLTGYYRRFVQGYGVIAKPLTELTKRNAFEWNDKAQEAFERLKRLMADLPTLAVSDFNQDFVLETDASSEGLGAVLSQQGRPIAFLSQALSPRARQKSAYERELMAIVFAVQKWRHYLLRRHFIVLTDQRSLKFLTDQRLMDPTYLKWTIKLLGMDFEIRYRPGLENRQQMRCHGK</sequence>
<dbReference type="Proteomes" id="UP000515211">
    <property type="component" value="Chromosome 4"/>
</dbReference>
<name>A0A9C6WTC6_ARADU</name>
<feature type="domain" description="Reverse transcriptase" evidence="10">
    <location>
        <begin position="552"/>
        <end position="731"/>
    </location>
</feature>
<dbReference type="KEGG" id="adu:107486298"/>
<protein>
    <submittedName>
        <fullName evidence="12">Uncharacterized protein LOC107486298</fullName>
    </submittedName>
</protein>
<dbReference type="GO" id="GO:0004519">
    <property type="term" value="F:endonuclease activity"/>
    <property type="evidence" value="ECO:0007669"/>
    <property type="project" value="UniProtKB-KW"/>
</dbReference>
<dbReference type="Gene3D" id="3.30.70.270">
    <property type="match status" value="2"/>
</dbReference>
<dbReference type="SUPFAM" id="SSF56672">
    <property type="entry name" value="DNA/RNA polymerases"/>
    <property type="match status" value="1"/>
</dbReference>
<dbReference type="FunFam" id="3.10.20.370:FF:000001">
    <property type="entry name" value="Retrovirus-related Pol polyprotein from transposon 17.6-like protein"/>
    <property type="match status" value="1"/>
</dbReference>
<evidence type="ECO:0000256" key="6">
    <source>
        <dbReference type="ARBA" id="ARBA00022801"/>
    </source>
</evidence>
<dbReference type="Gene3D" id="2.40.70.10">
    <property type="entry name" value="Acid Proteases"/>
    <property type="match status" value="1"/>
</dbReference>
<dbReference type="GeneID" id="107486298"/>
<evidence type="ECO:0000256" key="1">
    <source>
        <dbReference type="ARBA" id="ARBA00022670"/>
    </source>
</evidence>
<dbReference type="GO" id="GO:0006508">
    <property type="term" value="P:proteolysis"/>
    <property type="evidence" value="ECO:0007669"/>
    <property type="project" value="UniProtKB-KW"/>
</dbReference>
<dbReference type="AlphaFoldDB" id="A0A9C6WTC6"/>
<dbReference type="Pfam" id="PF00078">
    <property type="entry name" value="RVT_1"/>
    <property type="match status" value="1"/>
</dbReference>
<dbReference type="PANTHER" id="PTHR37984">
    <property type="entry name" value="PROTEIN CBG26694"/>
    <property type="match status" value="1"/>
</dbReference>
<keyword evidence="1" id="KW-0645">Protease</keyword>
<dbReference type="InterPro" id="IPR050951">
    <property type="entry name" value="Retrovirus_Pol_polyprotein"/>
</dbReference>
<dbReference type="InterPro" id="IPR000477">
    <property type="entry name" value="RT_dom"/>
</dbReference>
<keyword evidence="2" id="KW-0808">Transferase</keyword>
<dbReference type="InterPro" id="IPR021109">
    <property type="entry name" value="Peptidase_aspartic_dom_sf"/>
</dbReference>
<feature type="compositionally biased region" description="Low complexity" evidence="9">
    <location>
        <begin position="227"/>
        <end position="243"/>
    </location>
</feature>
<evidence type="ECO:0000259" key="10">
    <source>
        <dbReference type="PROSITE" id="PS50878"/>
    </source>
</evidence>
<evidence type="ECO:0000256" key="5">
    <source>
        <dbReference type="ARBA" id="ARBA00022759"/>
    </source>
</evidence>
<dbReference type="GO" id="GO:0003964">
    <property type="term" value="F:RNA-directed DNA polymerase activity"/>
    <property type="evidence" value="ECO:0007669"/>
    <property type="project" value="UniProtKB-KW"/>
</dbReference>
<keyword evidence="5" id="KW-0255">Endonuclease</keyword>
<dbReference type="InterPro" id="IPR005162">
    <property type="entry name" value="Retrotrans_gag_dom"/>
</dbReference>
<dbReference type="SUPFAM" id="SSF50630">
    <property type="entry name" value="Acid proteases"/>
    <property type="match status" value="1"/>
</dbReference>
<keyword evidence="7" id="KW-0695">RNA-directed DNA polymerase</keyword>
<reference evidence="11" key="1">
    <citation type="journal article" date="2016" name="Nat. Genet.">
        <title>The genome sequences of Arachis duranensis and Arachis ipaensis, the diploid ancestors of cultivated peanut.</title>
        <authorList>
            <person name="Bertioli D.J."/>
            <person name="Cannon S.B."/>
            <person name="Froenicke L."/>
            <person name="Huang G."/>
            <person name="Farmer A.D."/>
            <person name="Cannon E.K."/>
            <person name="Liu X."/>
            <person name="Gao D."/>
            <person name="Clevenger J."/>
            <person name="Dash S."/>
            <person name="Ren L."/>
            <person name="Moretzsohn M.C."/>
            <person name="Shirasawa K."/>
            <person name="Huang W."/>
            <person name="Vidigal B."/>
            <person name="Abernathy B."/>
            <person name="Chu Y."/>
            <person name="Niederhuth C.E."/>
            <person name="Umale P."/>
            <person name="Araujo A.C."/>
            <person name="Kozik A."/>
            <person name="Kim K.D."/>
            <person name="Burow M.D."/>
            <person name="Varshney R.K."/>
            <person name="Wang X."/>
            <person name="Zhang X."/>
            <person name="Barkley N."/>
            <person name="Guimaraes P.M."/>
            <person name="Isobe S."/>
            <person name="Guo B."/>
            <person name="Liao B."/>
            <person name="Stalker H.T."/>
            <person name="Schmitz R.J."/>
            <person name="Scheffler B.E."/>
            <person name="Leal-Bertioli S.C."/>
            <person name="Xun X."/>
            <person name="Jackson S.A."/>
            <person name="Michelmore R."/>
            <person name="Ozias-Akins P."/>
        </authorList>
    </citation>
    <scope>NUCLEOTIDE SEQUENCE [LARGE SCALE GENOMIC DNA]</scope>
    <source>
        <strain evidence="11">cv. V14167</strain>
    </source>
</reference>
<dbReference type="InterPro" id="IPR043502">
    <property type="entry name" value="DNA/RNA_pol_sf"/>
</dbReference>
<dbReference type="FunFam" id="3.10.10.10:FF:000007">
    <property type="entry name" value="Retrovirus-related Pol polyprotein from transposon 17.6-like Protein"/>
    <property type="match status" value="1"/>
</dbReference>
<evidence type="ECO:0000256" key="3">
    <source>
        <dbReference type="ARBA" id="ARBA00022695"/>
    </source>
</evidence>
<evidence type="ECO:0000256" key="4">
    <source>
        <dbReference type="ARBA" id="ARBA00022722"/>
    </source>
</evidence>
<evidence type="ECO:0000313" key="11">
    <source>
        <dbReference type="Proteomes" id="UP000515211"/>
    </source>
</evidence>
<dbReference type="GO" id="GO:0008233">
    <property type="term" value="F:peptidase activity"/>
    <property type="evidence" value="ECO:0007669"/>
    <property type="project" value="UniProtKB-KW"/>
</dbReference>
<keyword evidence="6" id="KW-0378">Hydrolase</keyword>
<evidence type="ECO:0000256" key="9">
    <source>
        <dbReference type="SAM" id="MobiDB-lite"/>
    </source>
</evidence>
<evidence type="ECO:0000313" key="12">
    <source>
        <dbReference type="RefSeq" id="XP_052116675.1"/>
    </source>
</evidence>
<evidence type="ECO:0000256" key="2">
    <source>
        <dbReference type="ARBA" id="ARBA00022679"/>
    </source>
</evidence>
<dbReference type="Pfam" id="PF13975">
    <property type="entry name" value="gag-asp_proteas"/>
    <property type="match status" value="1"/>
</dbReference>
<dbReference type="CDD" id="cd09274">
    <property type="entry name" value="RNase_HI_RT_Ty3"/>
    <property type="match status" value="1"/>
</dbReference>
<evidence type="ECO:0000256" key="8">
    <source>
        <dbReference type="ARBA" id="ARBA00023268"/>
    </source>
</evidence>
<dbReference type="FunFam" id="3.30.70.270:FF:000020">
    <property type="entry name" value="Transposon Tf2-6 polyprotein-like Protein"/>
    <property type="match status" value="1"/>
</dbReference>
<keyword evidence="3" id="KW-0548">Nucleotidyltransferase</keyword>
<dbReference type="CDD" id="cd01647">
    <property type="entry name" value="RT_LTR"/>
    <property type="match status" value="1"/>
</dbReference>